<dbReference type="InterPro" id="IPR007822">
    <property type="entry name" value="LANC-like"/>
</dbReference>
<comment type="caution">
    <text evidence="1">The sequence shown here is derived from an EMBL/GenBank/DDBJ whole genome shotgun (WGS) entry which is preliminary data.</text>
</comment>
<name>A0A6I4IJ02_9FLAO</name>
<keyword evidence="2" id="KW-1185">Reference proteome</keyword>
<dbReference type="Pfam" id="PF05147">
    <property type="entry name" value="LANC_like"/>
    <property type="match status" value="2"/>
</dbReference>
<evidence type="ECO:0000313" key="1">
    <source>
        <dbReference type="EMBL" id="MVO09574.1"/>
    </source>
</evidence>
<dbReference type="SMART" id="SM01260">
    <property type="entry name" value="LANC_like"/>
    <property type="match status" value="1"/>
</dbReference>
<dbReference type="RefSeq" id="WP_140997955.1">
    <property type="nucleotide sequence ID" value="NZ_VDCZ01000007.1"/>
</dbReference>
<sequence>MKTNNIITESSIVREIEEAIQDNHHIFTSMGVVNGLAGVSLFYYYLGDTDLSISFLEKAIEGLNDSYEGPNIVEDIISIGKLLTFYVDNGLLQQEDIEMYFESYDPILEELFVDSLKEDNLSPVTGILKYVNYFVQRTKYGKKDYTLFFSDVVDKIEKLAQTDAETGGIYWISNVDRQGKKLIELGVKHGVMGIVDSLINLHQINFQKERVQKLIEKALLYTTAHQFENKKVIFPFCTDDVSEAKSFSFGLMYGDLGIAYVLHRAADVFGWKEYAALALKTLTRASEIRDDKKEIIKDANLFYGSLGVASFFKLMKEKTQSNFLEEAIQYWYTKTEDYKIQESQWAGFDTTFNKFDVNAQLSFSHGIVGIGTALLHFEKNLDFGFLSFIDYEK</sequence>
<evidence type="ECO:0000313" key="2">
    <source>
        <dbReference type="Proteomes" id="UP000431264"/>
    </source>
</evidence>
<dbReference type="OrthoDB" id="6313827at2"/>
<reference evidence="2" key="1">
    <citation type="submission" date="2019-05" db="EMBL/GenBank/DDBJ databases">
        <title>Flavobacterium profundi sp. nov., isolated from a deep-sea seamount.</title>
        <authorList>
            <person name="Zhang D.-C."/>
        </authorList>
    </citation>
    <scope>NUCLEOTIDE SEQUENCE [LARGE SCALE GENOMIC DNA]</scope>
    <source>
        <strain evidence="2">TP390</strain>
    </source>
</reference>
<dbReference type="AlphaFoldDB" id="A0A6I4IJ02"/>
<dbReference type="Proteomes" id="UP000431264">
    <property type="component" value="Unassembled WGS sequence"/>
</dbReference>
<dbReference type="GO" id="GO:0031179">
    <property type="term" value="P:peptide modification"/>
    <property type="evidence" value="ECO:0007669"/>
    <property type="project" value="InterPro"/>
</dbReference>
<organism evidence="1 2">
    <name type="scientific">Flavobacterium profundi</name>
    <dbReference type="NCBI Taxonomy" id="1774945"/>
    <lineage>
        <taxon>Bacteria</taxon>
        <taxon>Pseudomonadati</taxon>
        <taxon>Bacteroidota</taxon>
        <taxon>Flavobacteriia</taxon>
        <taxon>Flavobacteriales</taxon>
        <taxon>Flavobacteriaceae</taxon>
        <taxon>Flavobacterium</taxon>
    </lineage>
</organism>
<dbReference type="PRINTS" id="PR01950">
    <property type="entry name" value="LANCSUPER"/>
</dbReference>
<dbReference type="EMBL" id="WQLW01000007">
    <property type="protein sequence ID" value="MVO09574.1"/>
    <property type="molecule type" value="Genomic_DNA"/>
</dbReference>
<protein>
    <recommendedName>
        <fullName evidence="3">Lanthionine synthetase C-like protein</fullName>
    </recommendedName>
</protein>
<dbReference type="Gene3D" id="1.50.10.20">
    <property type="match status" value="1"/>
</dbReference>
<accession>A0A6I4IJ02</accession>
<proteinExistence type="predicted"/>
<gene>
    <name evidence="1" type="ORF">GOQ30_10425</name>
</gene>
<evidence type="ECO:0008006" key="3">
    <source>
        <dbReference type="Google" id="ProtNLM"/>
    </source>
</evidence>
<dbReference type="SUPFAM" id="SSF158745">
    <property type="entry name" value="LanC-like"/>
    <property type="match status" value="1"/>
</dbReference>